<sequence length="317" mass="35052">MAFLACSSDSGDCKIGPVENPNQQAVIDSTAYRQSGRDCRLPRVQTFKVFNFSFSEIVADQGTVLMVTPKTFSTPDGTLVDGEVTLSLIEMYQPGEIIACQLSTNGLNQNQKVEPLLSESIFYLNATYNGEPVIFNQSIQVFVPSENQNLELSLFHSPSCPQLECTVLWEIEQQGTIFEKPYTNASGDTVLGYRAFVQNTGWRSIARFNENQTPRGTLYNKAKPGYNTSNSNTFLYYDASSTAIGMFTSFDTENEVFSEQYGEIPNNTPGEVIFVGKPETEFMFGSSAVITKDGKITVTRDLQSGSETSLIAYINNL</sequence>
<organism evidence="1 2">
    <name type="scientific">Marixanthomonas spongiae</name>
    <dbReference type="NCBI Taxonomy" id="2174845"/>
    <lineage>
        <taxon>Bacteria</taxon>
        <taxon>Pseudomonadati</taxon>
        <taxon>Bacteroidota</taxon>
        <taxon>Flavobacteriia</taxon>
        <taxon>Flavobacteriales</taxon>
        <taxon>Flavobacteriaceae</taxon>
        <taxon>Marixanthomonas</taxon>
    </lineage>
</organism>
<name>A0A2U0HZA4_9FLAO</name>
<gene>
    <name evidence="1" type="ORF">DDV96_10405</name>
</gene>
<comment type="caution">
    <text evidence="1">The sequence shown here is derived from an EMBL/GenBank/DDBJ whole genome shotgun (WGS) entry which is preliminary data.</text>
</comment>
<evidence type="ECO:0000313" key="1">
    <source>
        <dbReference type="EMBL" id="PVW14211.1"/>
    </source>
</evidence>
<proteinExistence type="predicted"/>
<protein>
    <submittedName>
        <fullName evidence="1">Uncharacterized protein</fullName>
    </submittedName>
</protein>
<keyword evidence="2" id="KW-1185">Reference proteome</keyword>
<evidence type="ECO:0000313" key="2">
    <source>
        <dbReference type="Proteomes" id="UP000245962"/>
    </source>
</evidence>
<dbReference type="AlphaFoldDB" id="A0A2U0HZA4"/>
<accession>A0A2U0HZA4</accession>
<dbReference type="Proteomes" id="UP000245962">
    <property type="component" value="Unassembled WGS sequence"/>
</dbReference>
<reference evidence="1 2" key="1">
    <citation type="submission" date="2018-04" db="EMBL/GenBank/DDBJ databases">
        <title>Marixanthomonas spongiae HN-E44 sp. nov., isolated from a marine sponge.</title>
        <authorList>
            <person name="Luo L."/>
            <person name="Zhuang L."/>
        </authorList>
    </citation>
    <scope>NUCLEOTIDE SEQUENCE [LARGE SCALE GENOMIC DNA]</scope>
    <source>
        <strain evidence="1 2">HN-E44</strain>
    </source>
</reference>
<dbReference type="EMBL" id="QEHR01000006">
    <property type="protein sequence ID" value="PVW14211.1"/>
    <property type="molecule type" value="Genomic_DNA"/>
</dbReference>